<accession>A0ACB9ZVA6</accession>
<dbReference type="Proteomes" id="UP001060085">
    <property type="component" value="Linkage Group LG08"/>
</dbReference>
<proteinExistence type="predicted"/>
<organism evidence="1 2">
    <name type="scientific">Catharanthus roseus</name>
    <name type="common">Madagascar periwinkle</name>
    <name type="synonym">Vinca rosea</name>
    <dbReference type="NCBI Taxonomy" id="4058"/>
    <lineage>
        <taxon>Eukaryota</taxon>
        <taxon>Viridiplantae</taxon>
        <taxon>Streptophyta</taxon>
        <taxon>Embryophyta</taxon>
        <taxon>Tracheophyta</taxon>
        <taxon>Spermatophyta</taxon>
        <taxon>Magnoliopsida</taxon>
        <taxon>eudicotyledons</taxon>
        <taxon>Gunneridae</taxon>
        <taxon>Pentapetalae</taxon>
        <taxon>asterids</taxon>
        <taxon>lamiids</taxon>
        <taxon>Gentianales</taxon>
        <taxon>Apocynaceae</taxon>
        <taxon>Rauvolfioideae</taxon>
        <taxon>Vinceae</taxon>
        <taxon>Catharanthinae</taxon>
        <taxon>Catharanthus</taxon>
    </lineage>
</organism>
<gene>
    <name evidence="1" type="ORF">M9H77_36983</name>
</gene>
<reference evidence="2" key="1">
    <citation type="journal article" date="2023" name="Nat. Plants">
        <title>Single-cell RNA sequencing provides a high-resolution roadmap for understanding the multicellular compartmentation of specialized metabolism.</title>
        <authorList>
            <person name="Sun S."/>
            <person name="Shen X."/>
            <person name="Li Y."/>
            <person name="Li Y."/>
            <person name="Wang S."/>
            <person name="Li R."/>
            <person name="Zhang H."/>
            <person name="Shen G."/>
            <person name="Guo B."/>
            <person name="Wei J."/>
            <person name="Xu J."/>
            <person name="St-Pierre B."/>
            <person name="Chen S."/>
            <person name="Sun C."/>
        </authorList>
    </citation>
    <scope>NUCLEOTIDE SEQUENCE [LARGE SCALE GENOMIC DNA]</scope>
</reference>
<comment type="caution">
    <text evidence="1">The sequence shown here is derived from an EMBL/GenBank/DDBJ whole genome shotgun (WGS) entry which is preliminary data.</text>
</comment>
<protein>
    <submittedName>
        <fullName evidence="1">Uncharacterized protein</fullName>
    </submittedName>
</protein>
<dbReference type="EMBL" id="CM044708">
    <property type="protein sequence ID" value="KAI5650978.1"/>
    <property type="molecule type" value="Genomic_DNA"/>
</dbReference>
<keyword evidence="2" id="KW-1185">Reference proteome</keyword>
<sequence>MVKEMASLRSTGFVDPGWEHGVAQDEKKKKVRCNYCGKVVSGGIYRLKQHLAQVSGEVTYCDKAPGEVCSKMRENLEGCRFVKKTRQVEYEEQSYLNFHPNDDAEEEDHVGHKNKGKQLVSDKGLVINLTPLRSLGYVDPGWEHGVPQDDRKKKVKCNYCEKIVSGGINRFKQHLARIPGEVAPCKSAPEEVYLKIKENMKWHRTGKRHRRSDAKDISSFYANSDNEEEDVEQEEEAINHLTGEKPSVQGKRMSRDARRNFRGVYPASSSESMLKRPRFDAISIRTPKSQIQTSGKQLKGVSARKSRKEVVSAICKFFYHAGVPAHAANSPYFHKMLDLVGQYGQGLVGPSSRVLSGRFLQEEVLTIKSYLTEYRSSWALTGCSILADNWRDTQGRTLINVLVSCPRGMYFVCTVDATNVIEDAMYLYKLLDKVIEEMGEENVVQVITANTPSYQAAGKMLEEKRRYLFWTPCAAYCIDQVLGDLLKIKWVGECMEKGQRITRFIYNRMWLLSLMKKEFTEGQELLKPSVTQFSTSFTTLQGLLDHRVNLKRMFQSNKWLSSRFSKLEEGKEVEKIVMNASFWKKVQYVKKSVEPIVEVLQKTNGDDNLSMPFIYNDMYRAKIAIKANHSDDARKYGPFWNVIDSHWNLLFHHPLYLAAYFLNPSYRYRPDFVPHPDVVRGLNACIVRLEPDNTKRISASMQISDFGAAKADFGTDLAISTRSELNPAAWWQQHGINCLELQRIAVRILSQTCSSFGCEHNWSIFDQIHSQRHNRIAQKKLTDIIHVHYNLRLRERQIRQRSSVSTSLDSVLEESLLYDWIVETEKQFLHEDEDILYSDMEHVEAYENELEYEDGHADSTRKGSYEMVTAADMVEPLEVDPSHSAGDTDDEEDNIDLLDDDI</sequence>
<evidence type="ECO:0000313" key="2">
    <source>
        <dbReference type="Proteomes" id="UP001060085"/>
    </source>
</evidence>
<name>A0ACB9ZVA6_CATRO</name>
<evidence type="ECO:0000313" key="1">
    <source>
        <dbReference type="EMBL" id="KAI5650978.1"/>
    </source>
</evidence>